<keyword evidence="4 10" id="KW-0547">Nucleotide-binding</keyword>
<dbReference type="GO" id="GO:0060397">
    <property type="term" value="P:growth hormone receptor signaling pathway via JAK-STAT"/>
    <property type="evidence" value="ECO:0007669"/>
    <property type="project" value="TreeGrafter"/>
</dbReference>
<keyword evidence="8 10" id="KW-0829">Tyrosine-protein kinase</keyword>
<evidence type="ECO:0000256" key="11">
    <source>
        <dbReference type="PIRSR" id="PIRSR000636-1"/>
    </source>
</evidence>
<dbReference type="SMART" id="SM00219">
    <property type="entry name" value="TyrKc"/>
    <property type="match status" value="2"/>
</dbReference>
<comment type="similarity">
    <text evidence="10">Belongs to the protein kinase superfamily. Tyr protein kinase family. JAK subfamily.</text>
</comment>
<dbReference type="PRINTS" id="PR01823">
    <property type="entry name" value="JANUSKINASE"/>
</dbReference>
<dbReference type="EC" id="2.7.10.2" evidence="10"/>
<sequence>MALCPCTLKPSEAELERSVSPAGPGLWIHLYWSPEGERDLVLTEGEVTAEDICIAAAQKCSISPLCLNLYALCDLQEKLWFAPSHVFKIDHDLSLSLHFRMRFYFRNWHAMLEQQPRVHRYSPRKSDSQYSPGKPEQGSPLFDHTSLSYVFAQGKHDFIHGVAPLREPQTEQDLYTFRNESLGMAVLHLSYTAVQSGRTLEDVAKEISFKRCIPRSFREKIEHYNSLTKLRLKRGFRKFVRTFNLPTSSAGRVIQHDIIFKYLSTLENLCCHFGGEVFRAPRLEVLPESSRSAHYINNRCPPPTSPLAQHCQVLVSGNEGIQWRVMRKEVKDVSRKLNSVGEEREQPWSSFCDFKEVTHVVISNNRVCVHRQDNKCLVSELELGSHREALSFTALIDGYSRLTTDAHHYLSHEVASPRVVLSISNAIHGPMQPHYVTNKLRREENKEGAYVLRWSALDFNKIIITVVSKEKPEVGLCARVCVHVCAWCARACVREFSNLLVVRRPDSELRPLTVQLNLSQLSFHRIRKEEIVQEHHLGRGTRMNIYSGRLCVREDVDDEDLEQTCSLGSQLARDIRAFFELASLMSQISHAHLAFVHGVCVRGSENIIVEEYVEFGPLDVLLRKEKGNVSTEWKLTVIQQLASALSYLEDKNMVHGNICAKNVLVARRGLEAGSSPFIKVSDPGISFSVLTREERVERIPWIAPECVQDVGKLGLGTDKWSFGTTVLEICYSGEVPLRERTLSEKERFYEMKGKLPEPSCKELAELNSQCHSYEPNLRPSFRTIMRELTLLHAVPAITDPTVFQKRYLKKIRDLGEGHFGKVGLYLYDPDNDGTGEVVAVKSLKSECSVELQSSWSREIQILKALYHSNIVKYKGSSSEQAGQIVQLIMEYLPLGSLRDYLPKHSLGLAQLMLFAQEICEGMNYLHSQRYIHRDLAARNVLVENENVVKIGDFGLAKAIPEHQDYYRVRDDGDSPVFWYAVDCLKEGKFSFASDVWSFGVTLYELLTHCDTRQSPPAVSFLEMMGSTHGQMTVLRLIELLERGHRLPCPKMCPTEVYQLMRRCWEKDASERPKFEELIPVFQKLHERFTKLEALSIIPIP</sequence>
<evidence type="ECO:0000256" key="3">
    <source>
        <dbReference type="ARBA" id="ARBA00022737"/>
    </source>
</evidence>
<dbReference type="PROSITE" id="PS50057">
    <property type="entry name" value="FERM_3"/>
    <property type="match status" value="1"/>
</dbReference>
<dbReference type="GO" id="GO:0005524">
    <property type="term" value="F:ATP binding"/>
    <property type="evidence" value="ECO:0007669"/>
    <property type="project" value="UniProtKB-UniRule"/>
</dbReference>
<evidence type="ECO:0000256" key="4">
    <source>
        <dbReference type="ARBA" id="ARBA00022741"/>
    </source>
</evidence>
<dbReference type="InterPro" id="IPR020635">
    <property type="entry name" value="Tyr_kinase_cat_dom"/>
</dbReference>
<dbReference type="GO" id="GO:0019221">
    <property type="term" value="P:cytokine-mediated signaling pathway"/>
    <property type="evidence" value="ECO:0007669"/>
    <property type="project" value="TreeGrafter"/>
</dbReference>
<evidence type="ECO:0000256" key="13">
    <source>
        <dbReference type="PROSITE-ProRule" id="PRU10141"/>
    </source>
</evidence>
<dbReference type="PROSITE" id="PS00109">
    <property type="entry name" value="PROTEIN_KINASE_TYR"/>
    <property type="match status" value="1"/>
</dbReference>
<evidence type="ECO:0000259" key="15">
    <source>
        <dbReference type="PROSITE" id="PS50011"/>
    </source>
</evidence>
<protein>
    <recommendedName>
        <fullName evidence="10">Tyrosine-protein kinase</fullName>
        <ecNumber evidence="10">2.7.10.2</ecNumber>
    </recommendedName>
</protein>
<dbReference type="InterPro" id="IPR008266">
    <property type="entry name" value="Tyr_kinase_AS"/>
</dbReference>
<dbReference type="Ensembl" id="ENSCMIT00000040062.1">
    <property type="protein sequence ID" value="ENSCMIP00000039492.1"/>
    <property type="gene ID" value="ENSCMIG00000016465.1"/>
</dbReference>
<name>A0A4W3JB95_CALMI</name>
<evidence type="ECO:0000313" key="18">
    <source>
        <dbReference type="Proteomes" id="UP000314986"/>
    </source>
</evidence>
<dbReference type="InterPro" id="IPR041155">
    <property type="entry name" value="FERM_F1"/>
</dbReference>
<evidence type="ECO:0000256" key="2">
    <source>
        <dbReference type="ARBA" id="ARBA00022679"/>
    </source>
</evidence>
<dbReference type="InterPro" id="IPR017441">
    <property type="entry name" value="Protein_kinase_ATP_BS"/>
</dbReference>
<dbReference type="GeneTree" id="ENSGT00940000159869"/>
<feature type="binding site" evidence="12">
    <location>
        <begin position="814"/>
        <end position="822"/>
    </location>
    <ligand>
        <name>ATP</name>
        <dbReference type="ChEBI" id="CHEBI:30616"/>
    </ligand>
</feature>
<dbReference type="Pfam" id="PF18377">
    <property type="entry name" value="FERM_F2"/>
    <property type="match status" value="1"/>
</dbReference>
<reference evidence="17" key="4">
    <citation type="submission" date="2025-08" db="UniProtKB">
        <authorList>
            <consortium name="Ensembl"/>
        </authorList>
    </citation>
    <scope>IDENTIFICATION</scope>
</reference>
<dbReference type="GO" id="GO:0035556">
    <property type="term" value="P:intracellular signal transduction"/>
    <property type="evidence" value="ECO:0007669"/>
    <property type="project" value="InterPro"/>
</dbReference>
<dbReference type="InterPro" id="IPR041046">
    <property type="entry name" value="FERM_F2"/>
</dbReference>
<keyword evidence="2 10" id="KW-0808">Transferase</keyword>
<dbReference type="InterPro" id="IPR016251">
    <property type="entry name" value="Tyr_kinase_non-rcpt_Jak/Tyk2"/>
</dbReference>
<evidence type="ECO:0000313" key="17">
    <source>
        <dbReference type="Ensembl" id="ENSCMIP00000039492.1"/>
    </source>
</evidence>
<dbReference type="Proteomes" id="UP000314986">
    <property type="component" value="Unassembled WGS sequence"/>
</dbReference>
<evidence type="ECO:0000256" key="7">
    <source>
        <dbReference type="ARBA" id="ARBA00022999"/>
    </source>
</evidence>
<dbReference type="PIRSF" id="PIRSF000636">
    <property type="entry name" value="TyrPK_Jak"/>
    <property type="match status" value="1"/>
</dbReference>
<keyword evidence="7" id="KW-0727">SH2 domain</keyword>
<dbReference type="SUPFAM" id="SSF50729">
    <property type="entry name" value="PH domain-like"/>
    <property type="match status" value="1"/>
</dbReference>
<evidence type="ECO:0000256" key="9">
    <source>
        <dbReference type="ARBA" id="ARBA00051245"/>
    </source>
</evidence>
<dbReference type="InterPro" id="IPR000299">
    <property type="entry name" value="FERM_domain"/>
</dbReference>
<dbReference type="InterPro" id="IPR035963">
    <property type="entry name" value="FERM_2"/>
</dbReference>
<feature type="domain" description="Protein kinase" evidence="15">
    <location>
        <begin position="531"/>
        <end position="790"/>
    </location>
</feature>
<dbReference type="PROSITE" id="PS00107">
    <property type="entry name" value="PROTEIN_KINASE_ATP"/>
    <property type="match status" value="1"/>
</dbReference>
<evidence type="ECO:0000256" key="1">
    <source>
        <dbReference type="ARBA" id="ARBA00022553"/>
    </source>
</evidence>
<evidence type="ECO:0000256" key="14">
    <source>
        <dbReference type="SAM" id="MobiDB-lite"/>
    </source>
</evidence>
<organism evidence="17 18">
    <name type="scientific">Callorhinchus milii</name>
    <name type="common">Ghost shark</name>
    <dbReference type="NCBI Taxonomy" id="7868"/>
    <lineage>
        <taxon>Eukaryota</taxon>
        <taxon>Metazoa</taxon>
        <taxon>Chordata</taxon>
        <taxon>Craniata</taxon>
        <taxon>Vertebrata</taxon>
        <taxon>Chondrichthyes</taxon>
        <taxon>Holocephali</taxon>
        <taxon>Chimaeriformes</taxon>
        <taxon>Callorhinchidae</taxon>
        <taxon>Callorhinchus</taxon>
    </lineage>
</organism>
<evidence type="ECO:0000256" key="10">
    <source>
        <dbReference type="PIRNR" id="PIRNR000636"/>
    </source>
</evidence>
<dbReference type="InterPro" id="IPR000980">
    <property type="entry name" value="SH2"/>
</dbReference>
<dbReference type="InterPro" id="IPR000719">
    <property type="entry name" value="Prot_kinase_dom"/>
</dbReference>
<dbReference type="FunFam" id="1.10.510.10:FF:000114">
    <property type="entry name" value="Tyrosine-protein kinase JAK2"/>
    <property type="match status" value="1"/>
</dbReference>
<dbReference type="InterPro" id="IPR051286">
    <property type="entry name" value="JAK"/>
</dbReference>
<keyword evidence="5 10" id="KW-0418">Kinase</keyword>
<dbReference type="InterPro" id="IPR019749">
    <property type="entry name" value="Band_41_domain"/>
</dbReference>
<keyword evidence="18" id="KW-1185">Reference proteome</keyword>
<dbReference type="Pfam" id="PF07714">
    <property type="entry name" value="PK_Tyr_Ser-Thr"/>
    <property type="match status" value="2"/>
</dbReference>
<dbReference type="Pfam" id="PF18379">
    <property type="entry name" value="FERM_F1"/>
    <property type="match status" value="1"/>
</dbReference>
<dbReference type="PROSITE" id="PS50011">
    <property type="entry name" value="PROTEIN_KINASE_DOM"/>
    <property type="match status" value="2"/>
</dbReference>
<evidence type="ECO:0000256" key="6">
    <source>
        <dbReference type="ARBA" id="ARBA00022840"/>
    </source>
</evidence>
<dbReference type="Gene3D" id="1.10.510.10">
    <property type="entry name" value="Transferase(Phosphotransferase) domain 1"/>
    <property type="match status" value="2"/>
</dbReference>
<reference evidence="18" key="1">
    <citation type="journal article" date="2006" name="Science">
        <title>Ancient noncoding elements conserved in the human genome.</title>
        <authorList>
            <person name="Venkatesh B."/>
            <person name="Kirkness E.F."/>
            <person name="Loh Y.H."/>
            <person name="Halpern A.L."/>
            <person name="Lee A.P."/>
            <person name="Johnson J."/>
            <person name="Dandona N."/>
            <person name="Viswanathan L.D."/>
            <person name="Tay A."/>
            <person name="Venter J.C."/>
            <person name="Strausberg R.L."/>
            <person name="Brenner S."/>
        </authorList>
    </citation>
    <scope>NUCLEOTIDE SEQUENCE [LARGE SCALE GENOMIC DNA]</scope>
</reference>
<feature type="binding site" evidence="12 13">
    <location>
        <position position="841"/>
    </location>
    <ligand>
        <name>ATP</name>
        <dbReference type="ChEBI" id="CHEBI:30616"/>
    </ligand>
</feature>
<feature type="domain" description="FERM" evidence="16">
    <location>
        <begin position="24"/>
        <end position="407"/>
    </location>
</feature>
<feature type="active site" description="Proton acceptor" evidence="11">
    <location>
        <position position="934"/>
    </location>
</feature>
<dbReference type="GO" id="GO:0005131">
    <property type="term" value="F:growth hormone receptor binding"/>
    <property type="evidence" value="ECO:0007669"/>
    <property type="project" value="TreeGrafter"/>
</dbReference>
<gene>
    <name evidence="17" type="primary">tyk2</name>
</gene>
<dbReference type="PANTHER" id="PTHR45807">
    <property type="entry name" value="TYROSINE-PROTEIN KINASE HOPSCOTCH"/>
    <property type="match status" value="1"/>
</dbReference>
<keyword evidence="6 10" id="KW-0067">ATP-binding</keyword>
<keyword evidence="1" id="KW-0597">Phosphoprotein</keyword>
<dbReference type="SMART" id="SM00295">
    <property type="entry name" value="B41"/>
    <property type="match status" value="1"/>
</dbReference>
<dbReference type="SUPFAM" id="SSF56112">
    <property type="entry name" value="Protein kinase-like (PK-like)"/>
    <property type="match status" value="2"/>
</dbReference>
<accession>A0A4W3JB95</accession>
<dbReference type="InterPro" id="IPR041381">
    <property type="entry name" value="JAK1-3/TYK2_PHL_dom"/>
</dbReference>
<feature type="region of interest" description="Disordered" evidence="14">
    <location>
        <begin position="119"/>
        <end position="138"/>
    </location>
</feature>
<comment type="catalytic activity">
    <reaction evidence="9 10">
        <text>L-tyrosyl-[protein] + ATP = O-phospho-L-tyrosyl-[protein] + ADP + H(+)</text>
        <dbReference type="Rhea" id="RHEA:10596"/>
        <dbReference type="Rhea" id="RHEA-COMP:10136"/>
        <dbReference type="Rhea" id="RHEA-COMP:20101"/>
        <dbReference type="ChEBI" id="CHEBI:15378"/>
        <dbReference type="ChEBI" id="CHEBI:30616"/>
        <dbReference type="ChEBI" id="CHEBI:46858"/>
        <dbReference type="ChEBI" id="CHEBI:61978"/>
        <dbReference type="ChEBI" id="CHEBI:456216"/>
        <dbReference type="EC" id="2.7.10.2"/>
    </reaction>
</comment>
<dbReference type="GO" id="GO:0016020">
    <property type="term" value="C:membrane"/>
    <property type="evidence" value="ECO:0007669"/>
    <property type="project" value="InterPro"/>
</dbReference>
<reference evidence="18" key="3">
    <citation type="journal article" date="2014" name="Nature">
        <title>Elephant shark genome provides unique insights into gnathostome evolution.</title>
        <authorList>
            <consortium name="International Elephant Shark Genome Sequencing Consortium"/>
            <person name="Venkatesh B."/>
            <person name="Lee A.P."/>
            <person name="Ravi V."/>
            <person name="Maurya A.K."/>
            <person name="Lian M.M."/>
            <person name="Swann J.B."/>
            <person name="Ohta Y."/>
            <person name="Flajnik M.F."/>
            <person name="Sutoh Y."/>
            <person name="Kasahara M."/>
            <person name="Hoon S."/>
            <person name="Gangu V."/>
            <person name="Roy S.W."/>
            <person name="Irimia M."/>
            <person name="Korzh V."/>
            <person name="Kondrychyn I."/>
            <person name="Lim Z.W."/>
            <person name="Tay B.H."/>
            <person name="Tohari S."/>
            <person name="Kong K.W."/>
            <person name="Ho S."/>
            <person name="Lorente-Galdos B."/>
            <person name="Quilez J."/>
            <person name="Marques-Bonet T."/>
            <person name="Raney B.J."/>
            <person name="Ingham P.W."/>
            <person name="Tay A."/>
            <person name="Hillier L.W."/>
            <person name="Minx P."/>
            <person name="Boehm T."/>
            <person name="Wilson R.K."/>
            <person name="Brenner S."/>
            <person name="Warren W.C."/>
        </authorList>
    </citation>
    <scope>NUCLEOTIDE SEQUENCE [LARGE SCALE GENOMIC DNA]</scope>
</reference>
<dbReference type="GO" id="GO:0004715">
    <property type="term" value="F:non-membrane spanning protein tyrosine kinase activity"/>
    <property type="evidence" value="ECO:0007669"/>
    <property type="project" value="UniProtKB-UniRule"/>
</dbReference>
<dbReference type="GO" id="GO:0030154">
    <property type="term" value="P:cell differentiation"/>
    <property type="evidence" value="ECO:0007669"/>
    <property type="project" value="TreeGrafter"/>
</dbReference>
<dbReference type="Gene3D" id="3.30.200.20">
    <property type="entry name" value="Phosphorylase Kinase, domain 1"/>
    <property type="match status" value="2"/>
</dbReference>
<dbReference type="GO" id="GO:0005856">
    <property type="term" value="C:cytoskeleton"/>
    <property type="evidence" value="ECO:0007669"/>
    <property type="project" value="UniProtKB-UniRule"/>
</dbReference>
<evidence type="ECO:0000256" key="5">
    <source>
        <dbReference type="ARBA" id="ARBA00022777"/>
    </source>
</evidence>
<dbReference type="Pfam" id="PF17887">
    <property type="entry name" value="Jak1_Phl"/>
    <property type="match status" value="1"/>
</dbReference>
<evidence type="ECO:0000259" key="16">
    <source>
        <dbReference type="PROSITE" id="PS50057"/>
    </source>
</evidence>
<evidence type="ECO:0000256" key="12">
    <source>
        <dbReference type="PIRSR" id="PIRSR000636-2"/>
    </source>
</evidence>
<evidence type="ECO:0000256" key="8">
    <source>
        <dbReference type="ARBA" id="ARBA00023137"/>
    </source>
</evidence>
<dbReference type="AlphaFoldDB" id="A0A4W3JB95"/>
<dbReference type="SUPFAM" id="SSF47031">
    <property type="entry name" value="Second domain of FERM"/>
    <property type="match status" value="1"/>
</dbReference>
<keyword evidence="3" id="KW-0677">Repeat</keyword>
<proteinExistence type="inferred from homology"/>
<dbReference type="InterPro" id="IPR011009">
    <property type="entry name" value="Kinase-like_dom_sf"/>
</dbReference>
<dbReference type="Pfam" id="PF21990">
    <property type="entry name" value="SH2_1"/>
    <property type="match status" value="1"/>
</dbReference>
<reference evidence="17" key="5">
    <citation type="submission" date="2025-09" db="UniProtKB">
        <authorList>
            <consortium name="Ensembl"/>
        </authorList>
    </citation>
    <scope>IDENTIFICATION</scope>
</reference>
<feature type="domain" description="Protein kinase" evidence="15">
    <location>
        <begin position="808"/>
        <end position="1088"/>
    </location>
</feature>
<dbReference type="PANTHER" id="PTHR45807:SF6">
    <property type="entry name" value="NON-RECEPTOR TYROSINE-PROTEIN KINASE TYK2"/>
    <property type="match status" value="1"/>
</dbReference>
<dbReference type="PRINTS" id="PR00109">
    <property type="entry name" value="TYRKINASE"/>
</dbReference>
<dbReference type="InterPro" id="IPR001245">
    <property type="entry name" value="Ser-Thr/Tyr_kinase_cat_dom"/>
</dbReference>
<reference evidence="18" key="2">
    <citation type="journal article" date="2007" name="PLoS Biol.">
        <title>Survey sequencing and comparative analysis of the elephant shark (Callorhinchus milii) genome.</title>
        <authorList>
            <person name="Venkatesh B."/>
            <person name="Kirkness E.F."/>
            <person name="Loh Y.H."/>
            <person name="Halpern A.L."/>
            <person name="Lee A.P."/>
            <person name="Johnson J."/>
            <person name="Dandona N."/>
            <person name="Viswanathan L.D."/>
            <person name="Tay A."/>
            <person name="Venter J.C."/>
            <person name="Strausberg R.L."/>
            <person name="Brenner S."/>
        </authorList>
    </citation>
    <scope>NUCLEOTIDE SEQUENCE [LARGE SCALE GENOMIC DNA]</scope>
</reference>
<dbReference type="GO" id="GO:0005829">
    <property type="term" value="C:cytosol"/>
    <property type="evidence" value="ECO:0007669"/>
    <property type="project" value="TreeGrafter"/>
</dbReference>